<evidence type="ECO:0000256" key="2">
    <source>
        <dbReference type="ARBA" id="ARBA00004818"/>
    </source>
</evidence>
<comment type="pathway">
    <text evidence="2">Organic acid metabolism; glycolate biosynthesis; glycolate from 2-phosphoglycolate: step 1/1.</text>
</comment>
<dbReference type="PANTHER" id="PTHR43434:SF1">
    <property type="entry name" value="PHOSPHOGLYCOLATE PHOSPHATASE"/>
    <property type="match status" value="1"/>
</dbReference>
<dbReference type="Pfam" id="PF13419">
    <property type="entry name" value="HAD_2"/>
    <property type="match status" value="1"/>
</dbReference>
<dbReference type="InterPro" id="IPR023198">
    <property type="entry name" value="PGP-like_dom2"/>
</dbReference>
<dbReference type="InterPro" id="IPR050155">
    <property type="entry name" value="HAD-like_hydrolase_sf"/>
</dbReference>
<dbReference type="Proteomes" id="UP000503264">
    <property type="component" value="Chromosome"/>
</dbReference>
<sequence>MKKIILFDLDGTLIDSTPAIVHSFNTAFTLLGKDTPDINKLKSLIGHTLEDMFVMLGVRKDEVNNYVDAYRQAYHKVYLEQTTLIESAKEALKEAYSFADLGVVTTKGSLFLPNLLKHLGVFDYFKVLIGKNDVTYPKPNPEPINLALSRLNSSEKQRENTFMIGDTPLDIQAANSANVTALSVLCGYCDFSILSQYNDKIFKNPLEAVLFAKEFGC</sequence>
<dbReference type="InterPro" id="IPR036412">
    <property type="entry name" value="HAD-like_sf"/>
</dbReference>
<evidence type="ECO:0000313" key="5">
    <source>
        <dbReference type="EMBL" id="QCD44565.1"/>
    </source>
</evidence>
<protein>
    <recommendedName>
        <fullName evidence="4">phosphoglycolate phosphatase</fullName>
        <ecNumber evidence="4">3.1.3.18</ecNumber>
    </recommendedName>
</protein>
<evidence type="ECO:0000313" key="6">
    <source>
        <dbReference type="Proteomes" id="UP000503264"/>
    </source>
</evidence>
<proteinExistence type="inferred from homology"/>
<reference evidence="5 6" key="1">
    <citation type="submission" date="2016-07" db="EMBL/GenBank/DDBJ databases">
        <title>Comparative genomics of the Campylobacter concisus group.</title>
        <authorList>
            <person name="Miller W.G."/>
            <person name="Yee E."/>
            <person name="Chapman M.H."/>
            <person name="Huynh S."/>
            <person name="Bono J.L."/>
            <person name="On S.L.W."/>
            <person name="StLeger J."/>
            <person name="Foster G."/>
            <person name="Parker C.T."/>
        </authorList>
    </citation>
    <scope>NUCLEOTIDE SEQUENCE [LARGE SCALE GENOMIC DNA]</scope>
    <source>
        <strain evidence="5 6">CCUG 21559</strain>
    </source>
</reference>
<dbReference type="Gene3D" id="1.10.150.240">
    <property type="entry name" value="Putative phosphatase, domain 2"/>
    <property type="match status" value="1"/>
</dbReference>
<dbReference type="SFLD" id="SFLDG01135">
    <property type="entry name" value="C1.5.6:_HAD__Beta-PGM__Phospha"/>
    <property type="match status" value="1"/>
</dbReference>
<dbReference type="SFLD" id="SFLDS00003">
    <property type="entry name" value="Haloacid_Dehalogenase"/>
    <property type="match status" value="1"/>
</dbReference>
<comment type="catalytic activity">
    <reaction evidence="1">
        <text>2-phosphoglycolate + H2O = glycolate + phosphate</text>
        <dbReference type="Rhea" id="RHEA:14369"/>
        <dbReference type="ChEBI" id="CHEBI:15377"/>
        <dbReference type="ChEBI" id="CHEBI:29805"/>
        <dbReference type="ChEBI" id="CHEBI:43474"/>
        <dbReference type="ChEBI" id="CHEBI:58033"/>
        <dbReference type="EC" id="3.1.3.18"/>
    </reaction>
</comment>
<dbReference type="EC" id="3.1.3.18" evidence="4"/>
<dbReference type="PANTHER" id="PTHR43434">
    <property type="entry name" value="PHOSPHOGLYCOLATE PHOSPHATASE"/>
    <property type="match status" value="1"/>
</dbReference>
<dbReference type="Gene3D" id="3.40.50.1000">
    <property type="entry name" value="HAD superfamily/HAD-like"/>
    <property type="match status" value="1"/>
</dbReference>
<dbReference type="EMBL" id="CP012542">
    <property type="protein sequence ID" value="QCD44565.1"/>
    <property type="molecule type" value="Genomic_DNA"/>
</dbReference>
<dbReference type="RefSeq" id="WP_169753176.1">
    <property type="nucleotide sequence ID" value="NZ_CP012542.1"/>
</dbReference>
<dbReference type="InterPro" id="IPR006439">
    <property type="entry name" value="HAD-SF_hydro_IA"/>
</dbReference>
<dbReference type="SUPFAM" id="SSF56784">
    <property type="entry name" value="HAD-like"/>
    <property type="match status" value="1"/>
</dbReference>
<dbReference type="InterPro" id="IPR023214">
    <property type="entry name" value="HAD_sf"/>
</dbReference>
<evidence type="ECO:0000256" key="3">
    <source>
        <dbReference type="ARBA" id="ARBA00006171"/>
    </source>
</evidence>
<evidence type="ECO:0000256" key="1">
    <source>
        <dbReference type="ARBA" id="ARBA00000830"/>
    </source>
</evidence>
<accession>A0A6G5QFV3</accession>
<dbReference type="SFLD" id="SFLDG01129">
    <property type="entry name" value="C1.5:_HAD__Beta-PGM__Phosphata"/>
    <property type="match status" value="1"/>
</dbReference>
<gene>
    <name evidence="5" type="ORF">CMUC_0768</name>
</gene>
<dbReference type="InterPro" id="IPR041492">
    <property type="entry name" value="HAD_2"/>
</dbReference>
<comment type="similarity">
    <text evidence="3">Belongs to the HAD-like hydrolase superfamily. CbbY/CbbZ/Gph/YieH family.</text>
</comment>
<keyword evidence="5" id="KW-0378">Hydrolase</keyword>
<evidence type="ECO:0000256" key="4">
    <source>
        <dbReference type="ARBA" id="ARBA00013078"/>
    </source>
</evidence>
<dbReference type="GO" id="GO:0008967">
    <property type="term" value="F:phosphoglycolate phosphatase activity"/>
    <property type="evidence" value="ECO:0007669"/>
    <property type="project" value="UniProtKB-EC"/>
</dbReference>
<keyword evidence="6" id="KW-1185">Reference proteome</keyword>
<dbReference type="NCBIfam" id="TIGR01549">
    <property type="entry name" value="HAD-SF-IA-v1"/>
    <property type="match status" value="1"/>
</dbReference>
<organism evidence="5 6">
    <name type="scientific">Campylobacter mucosalis CCUG 21559</name>
    <dbReference type="NCBI Taxonomy" id="1032067"/>
    <lineage>
        <taxon>Bacteria</taxon>
        <taxon>Pseudomonadati</taxon>
        <taxon>Campylobacterota</taxon>
        <taxon>Epsilonproteobacteria</taxon>
        <taxon>Campylobacterales</taxon>
        <taxon>Campylobacteraceae</taxon>
        <taxon>Campylobacter</taxon>
    </lineage>
</organism>
<name>A0A6G5QFV3_9BACT</name>
<dbReference type="AlphaFoldDB" id="A0A6G5QFV3"/>
<dbReference type="GO" id="GO:0006281">
    <property type="term" value="P:DNA repair"/>
    <property type="evidence" value="ECO:0007669"/>
    <property type="project" value="TreeGrafter"/>
</dbReference>